<dbReference type="SMART" id="SM00487">
    <property type="entry name" value="DEXDc"/>
    <property type="match status" value="1"/>
</dbReference>
<dbReference type="SUPFAM" id="SSF52540">
    <property type="entry name" value="P-loop containing nucleoside triphosphate hydrolases"/>
    <property type="match status" value="1"/>
</dbReference>
<sequence>MNFDALPLDPLLAQAAKACGYETLTQVQAKVIPTALAGRDLMACAQTGTGKTAAFSFVLLQRLLNQPRAIGQLSALILTPTRELAIQVADSISRYSQFTELTTLAVYGGANINPQRKALARGVDILVATPGRLFDLLGQHDLSLETVDQLIVDEADRMLDMGFVRDIERTKRLLCVSHSTMLFSATFTPEVKALATKMLDNPEWINVTSASSGPQIEQKIYPLDARRKAELLAELIGRNNWQQVLVFVNTKESAERLHRELKLDGIKNAVFHGDKTQGARNRALEQFKAGELRVLVATDVAARGLDITALPLVINLELPDEPQDYVHRIGRTGRAGLSGVSISFVAKQDETALGAIEALIGKTLPREVQPGYEMGAPLPARYRELDTRVTSKAAQPKRGKGQKFGSQDGRRGQSRAKAPQRKAPQRKTSSDKASNDKARRPSSDKGFRGKR</sequence>
<comment type="similarity">
    <text evidence="5 7">Belongs to the DEAD box helicase family.</text>
</comment>
<dbReference type="PROSITE" id="PS51192">
    <property type="entry name" value="HELICASE_ATP_BIND_1"/>
    <property type="match status" value="1"/>
</dbReference>
<evidence type="ECO:0000259" key="9">
    <source>
        <dbReference type="PROSITE" id="PS51192"/>
    </source>
</evidence>
<reference evidence="12 13" key="1">
    <citation type="submission" date="2007-03" db="EMBL/GenBank/DDBJ databases">
        <title>Complete sequence of Shewanella loihica PV-4.</title>
        <authorList>
            <consortium name="US DOE Joint Genome Institute"/>
            <person name="Copeland A."/>
            <person name="Lucas S."/>
            <person name="Lapidus A."/>
            <person name="Barry K."/>
            <person name="Detter J.C."/>
            <person name="Glavina del Rio T."/>
            <person name="Hammon N."/>
            <person name="Israni S."/>
            <person name="Dalin E."/>
            <person name="Tice H."/>
            <person name="Pitluck S."/>
            <person name="Chain P."/>
            <person name="Malfatti S."/>
            <person name="Shin M."/>
            <person name="Vergez L."/>
            <person name="Schmutz J."/>
            <person name="Larimer F."/>
            <person name="Land M."/>
            <person name="Hauser L."/>
            <person name="Kyrpides N."/>
            <person name="Mikhailova N."/>
            <person name="Romine M.F."/>
            <person name="Serres G."/>
            <person name="Fredrickson J."/>
            <person name="Tiedje J."/>
            <person name="Richardson P."/>
        </authorList>
    </citation>
    <scope>NUCLEOTIDE SEQUENCE [LARGE SCALE GENOMIC DNA]</scope>
    <source>
        <strain evidence="13">ATCC BAA-1088 / PV-4</strain>
    </source>
</reference>
<dbReference type="InterPro" id="IPR044742">
    <property type="entry name" value="DEAD/DEAH_RhlB"/>
</dbReference>
<gene>
    <name evidence="12" type="ordered locus">Shew_2777</name>
</gene>
<keyword evidence="3 7" id="KW-0347">Helicase</keyword>
<dbReference type="PANTHER" id="PTHR47959">
    <property type="entry name" value="ATP-DEPENDENT RNA HELICASE RHLE-RELATED"/>
    <property type="match status" value="1"/>
</dbReference>
<dbReference type="InterPro" id="IPR000629">
    <property type="entry name" value="RNA-helicase_DEAD-box_CS"/>
</dbReference>
<dbReference type="InterPro" id="IPR014001">
    <property type="entry name" value="Helicase_ATP-bd"/>
</dbReference>
<dbReference type="InterPro" id="IPR027417">
    <property type="entry name" value="P-loop_NTPase"/>
</dbReference>
<dbReference type="EMBL" id="CP000606">
    <property type="protein sequence ID" value="ABO24643.1"/>
    <property type="molecule type" value="Genomic_DNA"/>
</dbReference>
<dbReference type="CDD" id="cd18787">
    <property type="entry name" value="SF2_C_DEAD"/>
    <property type="match status" value="1"/>
</dbReference>
<dbReference type="CDD" id="cd00268">
    <property type="entry name" value="DEADc"/>
    <property type="match status" value="1"/>
</dbReference>
<feature type="region of interest" description="Disordered" evidence="8">
    <location>
        <begin position="387"/>
        <end position="451"/>
    </location>
</feature>
<dbReference type="AlphaFoldDB" id="A3QGP5"/>
<name>A3QGP5_SHELP</name>
<dbReference type="PROSITE" id="PS51195">
    <property type="entry name" value="Q_MOTIF"/>
    <property type="match status" value="1"/>
</dbReference>
<dbReference type="Proteomes" id="UP000001558">
    <property type="component" value="Chromosome"/>
</dbReference>
<dbReference type="SMART" id="SM00490">
    <property type="entry name" value="HELICc"/>
    <property type="match status" value="1"/>
</dbReference>
<keyword evidence="1 7" id="KW-0547">Nucleotide-binding</keyword>
<dbReference type="Gene3D" id="3.40.50.300">
    <property type="entry name" value="P-loop containing nucleotide triphosphate hydrolases"/>
    <property type="match status" value="2"/>
</dbReference>
<evidence type="ECO:0000256" key="3">
    <source>
        <dbReference type="ARBA" id="ARBA00022806"/>
    </source>
</evidence>
<evidence type="ECO:0000256" key="2">
    <source>
        <dbReference type="ARBA" id="ARBA00022801"/>
    </source>
</evidence>
<accession>A3QGP5</accession>
<dbReference type="GO" id="GO:0003676">
    <property type="term" value="F:nucleic acid binding"/>
    <property type="evidence" value="ECO:0007669"/>
    <property type="project" value="InterPro"/>
</dbReference>
<dbReference type="KEGG" id="slo:Shew_2777"/>
<dbReference type="InterPro" id="IPR011545">
    <property type="entry name" value="DEAD/DEAH_box_helicase_dom"/>
</dbReference>
<evidence type="ECO:0000259" key="10">
    <source>
        <dbReference type="PROSITE" id="PS51194"/>
    </source>
</evidence>
<dbReference type="eggNOG" id="COG0513">
    <property type="taxonomic scope" value="Bacteria"/>
</dbReference>
<dbReference type="GO" id="GO:0005829">
    <property type="term" value="C:cytosol"/>
    <property type="evidence" value="ECO:0007669"/>
    <property type="project" value="TreeGrafter"/>
</dbReference>
<protein>
    <submittedName>
        <fullName evidence="12">DEAD/DEAH box helicase domain protein</fullName>
    </submittedName>
</protein>
<dbReference type="InterPro" id="IPR050079">
    <property type="entry name" value="DEAD_box_RNA_helicase"/>
</dbReference>
<feature type="compositionally biased region" description="Basic residues" evidence="8">
    <location>
        <begin position="412"/>
        <end position="425"/>
    </location>
</feature>
<dbReference type="GO" id="GO:0005524">
    <property type="term" value="F:ATP binding"/>
    <property type="evidence" value="ECO:0007669"/>
    <property type="project" value="UniProtKB-KW"/>
</dbReference>
<evidence type="ECO:0000313" key="12">
    <source>
        <dbReference type="EMBL" id="ABO24643.1"/>
    </source>
</evidence>
<dbReference type="GO" id="GO:0016787">
    <property type="term" value="F:hydrolase activity"/>
    <property type="evidence" value="ECO:0007669"/>
    <property type="project" value="UniProtKB-KW"/>
</dbReference>
<keyword evidence="4 7" id="KW-0067">ATP-binding</keyword>
<feature type="short sequence motif" description="Q motif" evidence="6">
    <location>
        <begin position="1"/>
        <end position="29"/>
    </location>
</feature>
<dbReference type="InterPro" id="IPR014014">
    <property type="entry name" value="RNA_helicase_DEAD_Q_motif"/>
</dbReference>
<organism evidence="12 13">
    <name type="scientific">Shewanella loihica (strain ATCC BAA-1088 / PV-4)</name>
    <dbReference type="NCBI Taxonomy" id="323850"/>
    <lineage>
        <taxon>Bacteria</taxon>
        <taxon>Pseudomonadati</taxon>
        <taxon>Pseudomonadota</taxon>
        <taxon>Gammaproteobacteria</taxon>
        <taxon>Alteromonadales</taxon>
        <taxon>Shewanellaceae</taxon>
        <taxon>Shewanella</taxon>
    </lineage>
</organism>
<dbReference type="Pfam" id="PF00270">
    <property type="entry name" value="DEAD"/>
    <property type="match status" value="1"/>
</dbReference>
<dbReference type="RefSeq" id="WP_011866574.1">
    <property type="nucleotide sequence ID" value="NC_009092.1"/>
</dbReference>
<evidence type="ECO:0000256" key="7">
    <source>
        <dbReference type="RuleBase" id="RU000492"/>
    </source>
</evidence>
<dbReference type="InterPro" id="IPR001650">
    <property type="entry name" value="Helicase_C-like"/>
</dbReference>
<dbReference type="OrthoDB" id="9805696at2"/>
<dbReference type="GO" id="GO:0003724">
    <property type="term" value="F:RNA helicase activity"/>
    <property type="evidence" value="ECO:0007669"/>
    <property type="project" value="InterPro"/>
</dbReference>
<evidence type="ECO:0000256" key="1">
    <source>
        <dbReference type="ARBA" id="ARBA00022741"/>
    </source>
</evidence>
<evidence type="ECO:0000256" key="8">
    <source>
        <dbReference type="SAM" id="MobiDB-lite"/>
    </source>
</evidence>
<dbReference type="PANTHER" id="PTHR47959:SF13">
    <property type="entry name" value="ATP-DEPENDENT RNA HELICASE RHLE"/>
    <property type="match status" value="1"/>
</dbReference>
<evidence type="ECO:0000256" key="5">
    <source>
        <dbReference type="ARBA" id="ARBA00038437"/>
    </source>
</evidence>
<feature type="compositionally biased region" description="Basic and acidic residues" evidence="8">
    <location>
        <begin position="428"/>
        <end position="451"/>
    </location>
</feature>
<proteinExistence type="inferred from homology"/>
<evidence type="ECO:0000259" key="11">
    <source>
        <dbReference type="PROSITE" id="PS51195"/>
    </source>
</evidence>
<evidence type="ECO:0000256" key="6">
    <source>
        <dbReference type="PROSITE-ProRule" id="PRU00552"/>
    </source>
</evidence>
<keyword evidence="2 7" id="KW-0378">Hydrolase</keyword>
<evidence type="ECO:0000256" key="4">
    <source>
        <dbReference type="ARBA" id="ARBA00022840"/>
    </source>
</evidence>
<dbReference type="PROSITE" id="PS51194">
    <property type="entry name" value="HELICASE_CTER"/>
    <property type="match status" value="1"/>
</dbReference>
<dbReference type="HOGENOM" id="CLU_003041_28_3_6"/>
<evidence type="ECO:0000313" key="13">
    <source>
        <dbReference type="Proteomes" id="UP000001558"/>
    </source>
</evidence>
<dbReference type="STRING" id="323850.Shew_2777"/>
<feature type="domain" description="Helicase C-terminal" evidence="10">
    <location>
        <begin position="215"/>
        <end position="376"/>
    </location>
</feature>
<dbReference type="Pfam" id="PF00271">
    <property type="entry name" value="Helicase_C"/>
    <property type="match status" value="1"/>
</dbReference>
<feature type="domain" description="DEAD-box RNA helicase Q" evidence="11">
    <location>
        <begin position="1"/>
        <end position="29"/>
    </location>
</feature>
<feature type="domain" description="Helicase ATP-binding" evidence="9">
    <location>
        <begin position="32"/>
        <end position="205"/>
    </location>
</feature>
<dbReference type="PROSITE" id="PS00039">
    <property type="entry name" value="DEAD_ATP_HELICASE"/>
    <property type="match status" value="1"/>
</dbReference>
<keyword evidence="13" id="KW-1185">Reference proteome</keyword>